<name>A0ACB9UBT7_9CETA</name>
<keyword evidence="2" id="KW-1185">Reference proteome</keyword>
<dbReference type="Proteomes" id="UP001057279">
    <property type="component" value="Linkage Group LG19"/>
</dbReference>
<protein>
    <submittedName>
        <fullName evidence="1">Uncharacterized protein</fullName>
    </submittedName>
</protein>
<reference evidence="1" key="1">
    <citation type="submission" date="2022-03" db="EMBL/GenBank/DDBJ databases">
        <title>Genomic analyses of argali, domestic sheep and their hybrids provide insights into chromosomal evolution, heterosis and genetic basis of agronomic traits.</title>
        <authorList>
            <person name="Li M."/>
        </authorList>
    </citation>
    <scope>NUCLEOTIDE SEQUENCE</scope>
    <source>
        <strain evidence="1">F1 hybrid</strain>
    </source>
</reference>
<gene>
    <name evidence="1" type="ORF">MJG53_015750</name>
</gene>
<accession>A0ACB9UBT7</accession>
<proteinExistence type="predicted"/>
<evidence type="ECO:0000313" key="2">
    <source>
        <dbReference type="Proteomes" id="UP001057279"/>
    </source>
</evidence>
<evidence type="ECO:0000313" key="1">
    <source>
        <dbReference type="EMBL" id="KAI4564738.1"/>
    </source>
</evidence>
<sequence>MIGLWNSLALLVPVPILDAEVLLLTPERGPAAQAKARVKNEYVDPEVECAIQLRRIGDKLNFRQKLVNLIAKLLRSGT</sequence>
<dbReference type="EMBL" id="CM043044">
    <property type="protein sequence ID" value="KAI4564738.1"/>
    <property type="molecule type" value="Genomic_DNA"/>
</dbReference>
<organism evidence="1 2">
    <name type="scientific">Ovis ammon polii x Ovis aries</name>
    <dbReference type="NCBI Taxonomy" id="2918886"/>
    <lineage>
        <taxon>Eukaryota</taxon>
        <taxon>Metazoa</taxon>
        <taxon>Chordata</taxon>
        <taxon>Craniata</taxon>
        <taxon>Vertebrata</taxon>
        <taxon>Euteleostomi</taxon>
        <taxon>Mammalia</taxon>
        <taxon>Eutheria</taxon>
        <taxon>Laurasiatheria</taxon>
        <taxon>Artiodactyla</taxon>
        <taxon>Ruminantia</taxon>
        <taxon>Pecora</taxon>
        <taxon>Bovidae</taxon>
        <taxon>Caprinae</taxon>
        <taxon>Ovis</taxon>
    </lineage>
</organism>
<comment type="caution">
    <text evidence="1">The sequence shown here is derived from an EMBL/GenBank/DDBJ whole genome shotgun (WGS) entry which is preliminary data.</text>
</comment>